<sequence length="122" mass="12615">MGLIEIELFATLDLVAQAPGGPDEDPEGFSFGGWQAPLIDEVSGAQVGASYQAPTPFCSAGAPTTSSPPTGRIRPTSSARCSTASPSTSRPAARLTCRGPVPHSSARIWVLPCVRSEIGMNM</sequence>
<feature type="region of interest" description="Disordered" evidence="1">
    <location>
        <begin position="56"/>
        <end position="95"/>
    </location>
</feature>
<dbReference type="AlphaFoldDB" id="A0A0U1DB58"/>
<name>A0A0U1DB58_9MYCO</name>
<evidence type="ECO:0000256" key="1">
    <source>
        <dbReference type="SAM" id="MobiDB-lite"/>
    </source>
</evidence>
<gene>
    <name evidence="2" type="ORF">BN970_02399</name>
</gene>
<evidence type="ECO:0000313" key="2">
    <source>
        <dbReference type="EMBL" id="CQD11799.1"/>
    </source>
</evidence>
<accession>A0A0U1DB58</accession>
<dbReference type="EMBL" id="CTEF01000001">
    <property type="protein sequence ID" value="CQD11799.1"/>
    <property type="molecule type" value="Genomic_DNA"/>
</dbReference>
<reference evidence="2 3" key="1">
    <citation type="submission" date="2015-03" db="EMBL/GenBank/DDBJ databases">
        <authorList>
            <person name="Murphy D."/>
        </authorList>
    </citation>
    <scope>NUCLEOTIDE SEQUENCE [LARGE SCALE GENOMIC DNA]</scope>
    <source>
        <strain evidence="2 3">D16</strain>
    </source>
</reference>
<feature type="compositionally biased region" description="Low complexity" evidence="1">
    <location>
        <begin position="74"/>
        <end position="94"/>
    </location>
</feature>
<evidence type="ECO:0000313" key="3">
    <source>
        <dbReference type="Proteomes" id="UP000182227"/>
    </source>
</evidence>
<proteinExistence type="predicted"/>
<dbReference type="Proteomes" id="UP000182227">
    <property type="component" value="Unassembled WGS sequence"/>
</dbReference>
<protein>
    <submittedName>
        <fullName evidence="2">Deaminase-reductase domain-containing protein</fullName>
    </submittedName>
</protein>
<organism evidence="2 3">
    <name type="scientific">Mycolicibacterium conceptionense</name>
    <dbReference type="NCBI Taxonomy" id="451644"/>
    <lineage>
        <taxon>Bacteria</taxon>
        <taxon>Bacillati</taxon>
        <taxon>Actinomycetota</taxon>
        <taxon>Actinomycetes</taxon>
        <taxon>Mycobacteriales</taxon>
        <taxon>Mycobacteriaceae</taxon>
        <taxon>Mycolicibacterium</taxon>
    </lineage>
</organism>